<dbReference type="InterPro" id="IPR015421">
    <property type="entry name" value="PyrdxlP-dep_Trfase_major"/>
</dbReference>
<evidence type="ECO:0000259" key="9">
    <source>
        <dbReference type="Pfam" id="PF00266"/>
    </source>
</evidence>
<dbReference type="SUPFAM" id="SSF53383">
    <property type="entry name" value="PLP-dependent transferases"/>
    <property type="match status" value="1"/>
</dbReference>
<dbReference type="InterPro" id="IPR000192">
    <property type="entry name" value="Aminotrans_V_dom"/>
</dbReference>
<protein>
    <recommendedName>
        <fullName evidence="8">Cysteine desulfurase</fullName>
        <ecNumber evidence="8">2.8.1.7</ecNumber>
    </recommendedName>
</protein>
<dbReference type="InterPro" id="IPR015422">
    <property type="entry name" value="PyrdxlP-dep_Trfase_small"/>
</dbReference>
<gene>
    <name evidence="10" type="ORF">ACFPM8_16910</name>
</gene>
<reference evidence="11" key="1">
    <citation type="journal article" date="2019" name="Int. J. Syst. Evol. Microbiol.">
        <title>The Global Catalogue of Microorganisms (GCM) 10K type strain sequencing project: providing services to taxonomists for standard genome sequencing and annotation.</title>
        <authorList>
            <consortium name="The Broad Institute Genomics Platform"/>
            <consortium name="The Broad Institute Genome Sequencing Center for Infectious Disease"/>
            <person name="Wu L."/>
            <person name="Ma J."/>
        </authorList>
    </citation>
    <scope>NUCLEOTIDE SEQUENCE [LARGE SCALE GENOMIC DNA]</scope>
    <source>
        <strain evidence="11">JCM 17066</strain>
    </source>
</reference>
<dbReference type="InterPro" id="IPR010970">
    <property type="entry name" value="Cys_dSase_SufS"/>
</dbReference>
<comment type="function">
    <text evidence="2 8">Catalyzes the removal of elemental sulfur and selenium atoms from L-cysteine, L-cystine, L-selenocysteine, and L-selenocystine to produce L-alanine.</text>
</comment>
<dbReference type="GO" id="GO:0031071">
    <property type="term" value="F:cysteine desulfurase activity"/>
    <property type="evidence" value="ECO:0007669"/>
    <property type="project" value="UniProtKB-EC"/>
</dbReference>
<keyword evidence="4 8" id="KW-0808">Transferase</keyword>
<dbReference type="Gene3D" id="3.40.640.10">
    <property type="entry name" value="Type I PLP-dependent aspartate aminotransferase-like (Major domain)"/>
    <property type="match status" value="1"/>
</dbReference>
<dbReference type="InterPro" id="IPR020578">
    <property type="entry name" value="Aminotrans_V_PyrdxlP_BS"/>
</dbReference>
<dbReference type="PANTHER" id="PTHR43586:SF8">
    <property type="entry name" value="CYSTEINE DESULFURASE 1, CHLOROPLASTIC"/>
    <property type="match status" value="1"/>
</dbReference>
<dbReference type="Proteomes" id="UP001596045">
    <property type="component" value="Unassembled WGS sequence"/>
</dbReference>
<accession>A0ABW0MCU0</accession>
<dbReference type="EMBL" id="JBHSMT010000028">
    <property type="protein sequence ID" value="MFC5475644.1"/>
    <property type="molecule type" value="Genomic_DNA"/>
</dbReference>
<dbReference type="RefSeq" id="WP_378999121.1">
    <property type="nucleotide sequence ID" value="NZ_JBHSMT010000028.1"/>
</dbReference>
<evidence type="ECO:0000256" key="6">
    <source>
        <dbReference type="ARBA" id="ARBA00050776"/>
    </source>
</evidence>
<dbReference type="PROSITE" id="PS00595">
    <property type="entry name" value="AA_TRANSFER_CLASS_5"/>
    <property type="match status" value="1"/>
</dbReference>
<dbReference type="CDD" id="cd06453">
    <property type="entry name" value="SufS_like"/>
    <property type="match status" value="1"/>
</dbReference>
<dbReference type="NCBIfam" id="TIGR01979">
    <property type="entry name" value="sufS"/>
    <property type="match status" value="1"/>
</dbReference>
<evidence type="ECO:0000256" key="5">
    <source>
        <dbReference type="ARBA" id="ARBA00022898"/>
    </source>
</evidence>
<evidence type="ECO:0000256" key="7">
    <source>
        <dbReference type="RuleBase" id="RU004504"/>
    </source>
</evidence>
<proteinExistence type="inferred from homology"/>
<comment type="caution">
    <text evidence="10">The sequence shown here is derived from an EMBL/GenBank/DDBJ whole genome shotgun (WGS) entry which is preliminary data.</text>
</comment>
<dbReference type="Pfam" id="PF00266">
    <property type="entry name" value="Aminotran_5"/>
    <property type="match status" value="1"/>
</dbReference>
<feature type="domain" description="Aminotransferase class V" evidence="9">
    <location>
        <begin position="40"/>
        <end position="409"/>
    </location>
</feature>
<comment type="catalytic activity">
    <reaction evidence="6 8">
        <text>(sulfur carrier)-H + L-cysteine = (sulfur carrier)-SH + L-alanine</text>
        <dbReference type="Rhea" id="RHEA:43892"/>
        <dbReference type="Rhea" id="RHEA-COMP:14737"/>
        <dbReference type="Rhea" id="RHEA-COMP:14739"/>
        <dbReference type="ChEBI" id="CHEBI:29917"/>
        <dbReference type="ChEBI" id="CHEBI:35235"/>
        <dbReference type="ChEBI" id="CHEBI:57972"/>
        <dbReference type="ChEBI" id="CHEBI:64428"/>
        <dbReference type="EC" id="2.8.1.7"/>
    </reaction>
</comment>
<dbReference type="PIRSF" id="PIRSF005572">
    <property type="entry name" value="NifS"/>
    <property type="match status" value="1"/>
</dbReference>
<keyword evidence="5 8" id="KW-0663">Pyridoxal phosphate</keyword>
<sequence length="428" mass="46756">MNDANDLAAVQSQPAFGFDVQRWRADFPILQQTVHGKPLVYLDNAATSQKPHSVIDCERRYYSELNANIHRSVHELGERATAAFEGARMKVRRFINAGDNREIVFVRGTTEAINLVAQSYGRNLFQVGDEILLTEMEHHSNIVPWQLLREQTGAVLRVAPINDAGELMLDEFEKCLNPRTKLVAVAHVSNALGSVNPIHRIIELAHAMGAVVLVDGAQAVPHMAVNVQDLDCDFYAFSGHKLYGPTGIGVLYGKAELLDAMPPYQGGGDMISQVTFKQTLYNVLPYKFEAGTSNIAGVIGLGTALDYVQALGLDSIAAHEHDLLAYATRLAHDVPGMRLIGTAQDKAGILSFTLDGVHPHDIGTILDREGVAIRAGHHCAMPVMEHFQIAATARASFALYNTRDEIDALFAGIDKVIDMFGRQQRGAA</sequence>
<evidence type="ECO:0000256" key="4">
    <source>
        <dbReference type="ARBA" id="ARBA00022679"/>
    </source>
</evidence>
<dbReference type="EC" id="2.8.1.7" evidence="8"/>
<evidence type="ECO:0000256" key="8">
    <source>
        <dbReference type="RuleBase" id="RU004506"/>
    </source>
</evidence>
<evidence type="ECO:0000256" key="3">
    <source>
        <dbReference type="ARBA" id="ARBA00010447"/>
    </source>
</evidence>
<name>A0ABW0MCU0_9BURK</name>
<dbReference type="Gene3D" id="3.90.1150.10">
    <property type="entry name" value="Aspartate Aminotransferase, domain 1"/>
    <property type="match status" value="1"/>
</dbReference>
<dbReference type="PANTHER" id="PTHR43586">
    <property type="entry name" value="CYSTEINE DESULFURASE"/>
    <property type="match status" value="1"/>
</dbReference>
<keyword evidence="11" id="KW-1185">Reference proteome</keyword>
<evidence type="ECO:0000313" key="11">
    <source>
        <dbReference type="Proteomes" id="UP001596045"/>
    </source>
</evidence>
<comment type="cofactor">
    <cofactor evidence="1 7">
        <name>pyridoxal 5'-phosphate</name>
        <dbReference type="ChEBI" id="CHEBI:597326"/>
    </cofactor>
</comment>
<evidence type="ECO:0000256" key="2">
    <source>
        <dbReference type="ARBA" id="ARBA00002824"/>
    </source>
</evidence>
<comment type="similarity">
    <text evidence="3 8">Belongs to the class-V pyridoxal-phosphate-dependent aminotransferase family. Csd subfamily.</text>
</comment>
<evidence type="ECO:0000313" key="10">
    <source>
        <dbReference type="EMBL" id="MFC5475644.1"/>
    </source>
</evidence>
<organism evidence="10 11">
    <name type="scientific">Paraherbaspirillum soli</name>
    <dbReference type="NCBI Taxonomy" id="631222"/>
    <lineage>
        <taxon>Bacteria</taxon>
        <taxon>Pseudomonadati</taxon>
        <taxon>Pseudomonadota</taxon>
        <taxon>Betaproteobacteria</taxon>
        <taxon>Burkholderiales</taxon>
        <taxon>Oxalobacteraceae</taxon>
        <taxon>Paraherbaspirillum</taxon>
    </lineage>
</organism>
<evidence type="ECO:0000256" key="1">
    <source>
        <dbReference type="ARBA" id="ARBA00001933"/>
    </source>
</evidence>
<dbReference type="InterPro" id="IPR015424">
    <property type="entry name" value="PyrdxlP-dep_Trfase"/>
</dbReference>
<dbReference type="InterPro" id="IPR016454">
    <property type="entry name" value="Cysteine_dSase"/>
</dbReference>